<dbReference type="EnsemblPlants" id="AVESA.00010b.r2.3DG0550590.1">
    <property type="protein sequence ID" value="AVESA.00010b.r2.3DG0550590.1.CDS.1"/>
    <property type="gene ID" value="AVESA.00010b.r2.3DG0550590"/>
</dbReference>
<protein>
    <submittedName>
        <fullName evidence="1">Uncharacterized protein</fullName>
    </submittedName>
</protein>
<reference evidence="1" key="2">
    <citation type="submission" date="2025-09" db="UniProtKB">
        <authorList>
            <consortium name="EnsemblPlants"/>
        </authorList>
    </citation>
    <scope>IDENTIFICATION</scope>
</reference>
<keyword evidence="2" id="KW-1185">Reference proteome</keyword>
<reference evidence="1" key="1">
    <citation type="submission" date="2021-05" db="EMBL/GenBank/DDBJ databases">
        <authorList>
            <person name="Scholz U."/>
            <person name="Mascher M."/>
            <person name="Fiebig A."/>
        </authorList>
    </citation>
    <scope>NUCLEOTIDE SEQUENCE [LARGE SCALE GENOMIC DNA]</scope>
</reference>
<accession>A0ACD5W3I0</accession>
<dbReference type="Proteomes" id="UP001732700">
    <property type="component" value="Chromosome 3D"/>
</dbReference>
<organism evidence="1 2">
    <name type="scientific">Avena sativa</name>
    <name type="common">Oat</name>
    <dbReference type="NCBI Taxonomy" id="4498"/>
    <lineage>
        <taxon>Eukaryota</taxon>
        <taxon>Viridiplantae</taxon>
        <taxon>Streptophyta</taxon>
        <taxon>Embryophyta</taxon>
        <taxon>Tracheophyta</taxon>
        <taxon>Spermatophyta</taxon>
        <taxon>Magnoliopsida</taxon>
        <taxon>Liliopsida</taxon>
        <taxon>Poales</taxon>
        <taxon>Poaceae</taxon>
        <taxon>BOP clade</taxon>
        <taxon>Pooideae</taxon>
        <taxon>Poodae</taxon>
        <taxon>Poeae</taxon>
        <taxon>Poeae Chloroplast Group 1 (Aveneae type)</taxon>
        <taxon>Aveninae</taxon>
        <taxon>Avena</taxon>
    </lineage>
</organism>
<proteinExistence type="predicted"/>
<sequence length="521" mass="56588">MHKYHCFNRRKQHGVVRAVRQAEHNSCWQSLHRASHFLRMTVQNSSHDDNPKKLVVIYAPPGMAGHLVPTAELGNLLVAQGLQVTVVTAGEADQGAAGGSFLAGIAATNPSLSFHRLPAATLPSDAPAGITFEVKVFELARASNPDLRAFLRSASPAALVVDFFCSSALRVGAELRVPTYFFLTTCVASVALLLYQPVIHERTALSFRDLGGGLVRVPGLPPIPADHLAAAVLDRDSLSNRLFLDLSEQLCGSQGVIVNSCRSLEPRAADAIVSGLCTFPGRRTPPLYCVGPLVKPEEDAGAKQRHACLAWLDGQPEASVAFLCFGSLGRFGAKQTKQIAAGLEASGQRFLWAVRRPQGDEDQLDEDDDLDALFPEGFLQRTRDRGLVVMSWAPQREVLAHGAVGGFVTHCGWNSVLEAVMAGVPMLAWPLYAEQRMNKVFLVEEMRLTVAMAGYDKEMVEAGEVAAKLTWLIDSDGGRELRQRTQAAMQRAKEALSDDGESKAALMNLARQWKRTNDCTE</sequence>
<evidence type="ECO:0000313" key="2">
    <source>
        <dbReference type="Proteomes" id="UP001732700"/>
    </source>
</evidence>
<name>A0ACD5W3I0_AVESA</name>
<evidence type="ECO:0000313" key="1">
    <source>
        <dbReference type="EnsemblPlants" id="AVESA.00010b.r2.3DG0550590.1.CDS.1"/>
    </source>
</evidence>